<dbReference type="OrthoDB" id="406287at2759"/>
<dbReference type="GO" id="GO:0006656">
    <property type="term" value="P:phosphatidylcholine biosynthetic process"/>
    <property type="evidence" value="ECO:0007669"/>
    <property type="project" value="TreeGrafter"/>
</dbReference>
<organism evidence="15 16">
    <name type="scientific">Rhizopus azygosporus</name>
    <name type="common">Rhizopus microsporus var. azygosporus</name>
    <dbReference type="NCBI Taxonomy" id="86630"/>
    <lineage>
        <taxon>Eukaryota</taxon>
        <taxon>Fungi</taxon>
        <taxon>Fungi incertae sedis</taxon>
        <taxon>Mucoromycota</taxon>
        <taxon>Mucoromycotina</taxon>
        <taxon>Mucoromycetes</taxon>
        <taxon>Mucorales</taxon>
        <taxon>Mucorineae</taxon>
        <taxon>Rhizopodaceae</taxon>
        <taxon>Rhizopus</taxon>
    </lineage>
</organism>
<evidence type="ECO:0000256" key="2">
    <source>
        <dbReference type="ARBA" id="ARBA00006675"/>
    </source>
</evidence>
<reference evidence="15 16" key="1">
    <citation type="journal article" date="2018" name="G3 (Bethesda)">
        <title>Phylogenetic and Phylogenomic Definition of Rhizopus Species.</title>
        <authorList>
            <person name="Gryganskyi A.P."/>
            <person name="Golan J."/>
            <person name="Dolatabadi S."/>
            <person name="Mondo S."/>
            <person name="Robb S."/>
            <person name="Idnurm A."/>
            <person name="Muszewska A."/>
            <person name="Steczkiewicz K."/>
            <person name="Masonjones S."/>
            <person name="Liao H.L."/>
            <person name="Gajdeczka M.T."/>
            <person name="Anike F."/>
            <person name="Vuek A."/>
            <person name="Anishchenko I.M."/>
            <person name="Voigt K."/>
            <person name="de Hoog G.S."/>
            <person name="Smith M.E."/>
            <person name="Heitman J."/>
            <person name="Vilgalys R."/>
            <person name="Stajich J.E."/>
        </authorList>
    </citation>
    <scope>NUCLEOTIDE SEQUENCE [LARGE SCALE GENOMIC DNA]</scope>
    <source>
        <strain evidence="15 16">CBS 357.93</strain>
    </source>
</reference>
<dbReference type="Pfam" id="PF10998">
    <property type="entry name" value="DUF2838"/>
    <property type="match status" value="1"/>
</dbReference>
<evidence type="ECO:0000313" key="15">
    <source>
        <dbReference type="EMBL" id="RCH88767.1"/>
    </source>
</evidence>
<evidence type="ECO:0000256" key="14">
    <source>
        <dbReference type="SAM" id="Phobius"/>
    </source>
</evidence>
<evidence type="ECO:0000256" key="12">
    <source>
        <dbReference type="ARBA" id="ARBA00023315"/>
    </source>
</evidence>
<evidence type="ECO:0000256" key="8">
    <source>
        <dbReference type="ARBA" id="ARBA00023098"/>
    </source>
</evidence>
<feature type="transmembrane region" description="Helical" evidence="14">
    <location>
        <begin position="193"/>
        <end position="212"/>
    </location>
</feature>
<protein>
    <recommendedName>
        <fullName evidence="3">Glycerophosphocholine acyltransferase 1</fullName>
    </recommendedName>
</protein>
<evidence type="ECO:0000256" key="10">
    <source>
        <dbReference type="ARBA" id="ARBA00023209"/>
    </source>
</evidence>
<comment type="caution">
    <text evidence="15">The sequence shown here is derived from an EMBL/GenBank/DDBJ whole genome shotgun (WGS) entry which is preliminary data.</text>
</comment>
<keyword evidence="7 14" id="KW-1133">Transmembrane helix</keyword>
<feature type="transmembrane region" description="Helical" evidence="14">
    <location>
        <begin position="169"/>
        <end position="186"/>
    </location>
</feature>
<evidence type="ECO:0000256" key="5">
    <source>
        <dbReference type="ARBA" id="ARBA00022679"/>
    </source>
</evidence>
<feature type="transmembrane region" description="Helical" evidence="14">
    <location>
        <begin position="218"/>
        <end position="238"/>
    </location>
</feature>
<dbReference type="GO" id="GO:0016746">
    <property type="term" value="F:acyltransferase activity"/>
    <property type="evidence" value="ECO:0007669"/>
    <property type="project" value="UniProtKB-KW"/>
</dbReference>
<dbReference type="GO" id="GO:0016020">
    <property type="term" value="C:membrane"/>
    <property type="evidence" value="ECO:0007669"/>
    <property type="project" value="UniProtKB-SubCell"/>
</dbReference>
<evidence type="ECO:0000256" key="7">
    <source>
        <dbReference type="ARBA" id="ARBA00022989"/>
    </source>
</evidence>
<evidence type="ECO:0000256" key="9">
    <source>
        <dbReference type="ARBA" id="ARBA00023136"/>
    </source>
</evidence>
<keyword evidence="8" id="KW-0443">Lipid metabolism</keyword>
<dbReference type="Proteomes" id="UP000252139">
    <property type="component" value="Unassembled WGS sequence"/>
</dbReference>
<dbReference type="PANTHER" id="PTHR31201">
    <property type="entry name" value="OS01G0585100 PROTEIN"/>
    <property type="match status" value="1"/>
</dbReference>
<evidence type="ECO:0000256" key="3">
    <source>
        <dbReference type="ARBA" id="ARBA00019082"/>
    </source>
</evidence>
<evidence type="ECO:0000256" key="1">
    <source>
        <dbReference type="ARBA" id="ARBA00004141"/>
    </source>
</evidence>
<keyword evidence="9 14" id="KW-0472">Membrane</keyword>
<feature type="transmembrane region" description="Helical" evidence="14">
    <location>
        <begin position="306"/>
        <end position="325"/>
    </location>
</feature>
<feature type="transmembrane region" description="Helical" evidence="14">
    <location>
        <begin position="250"/>
        <end position="269"/>
    </location>
</feature>
<keyword evidence="4" id="KW-0444">Lipid biosynthesis</keyword>
<keyword evidence="11" id="KW-1208">Phospholipid metabolism</keyword>
<comment type="subcellular location">
    <subcellularLocation>
        <location evidence="1">Membrane</location>
        <topology evidence="1">Multi-pass membrane protein</topology>
    </subcellularLocation>
</comment>
<sequence>MTEQDINMILNSPPDALQAEVNNESNTSSGENSPDILDKKETEDIFALDDWANTVGYISDNDFDMIDMLSAALDQVTNQLEDKQKEFVAKSTEWTQKTREKIKAQTKKLEDQRTRIQALLVRQYHKIDRRMNRDAKTVKLRDKVSFVVGVGNSCVAPALAIRYPNSIPIYYSVQLVILLLLRYVIYRSRRWHYFIFDMCYFVNVMTMLFLWLKPDSSLLLIATFTMTNGPVAWAIITWRNSLVFHSLDKVTSVFIHIFPPLVMYCLRWMPELVKDVYCDNQSIVTLYRDTKYPAFKQVPSISLQQAVIYSTAAYAIWQSLYYLFIMVRRRDKVESGLRLTSYSWLLNDTHGKKGFIQTTAFLFGEKYKLEMFMLLQLTYNVVTSVPTYYLYQHYWLHTAFLIGMFAVSVWNGASYYIEVFSRRYVHELEKIKDKIK</sequence>
<dbReference type="AlphaFoldDB" id="A0A367JFT1"/>
<keyword evidence="16" id="KW-1185">Reference proteome</keyword>
<accession>A0A367JFT1</accession>
<feature type="transmembrane region" description="Helical" evidence="14">
    <location>
        <begin position="371"/>
        <end position="389"/>
    </location>
</feature>
<keyword evidence="12" id="KW-0012">Acyltransferase</keyword>
<comment type="similarity">
    <text evidence="2">Belongs to the GPC1 family.</text>
</comment>
<evidence type="ECO:0000256" key="4">
    <source>
        <dbReference type="ARBA" id="ARBA00022516"/>
    </source>
</evidence>
<proteinExistence type="inferred from homology"/>
<dbReference type="EMBL" id="PJQL01001411">
    <property type="protein sequence ID" value="RCH88767.1"/>
    <property type="molecule type" value="Genomic_DNA"/>
</dbReference>
<dbReference type="InterPro" id="IPR021261">
    <property type="entry name" value="GPCAT"/>
</dbReference>
<feature type="coiled-coil region" evidence="13">
    <location>
        <begin position="66"/>
        <end position="122"/>
    </location>
</feature>
<evidence type="ECO:0000256" key="11">
    <source>
        <dbReference type="ARBA" id="ARBA00023264"/>
    </source>
</evidence>
<keyword evidence="6 14" id="KW-0812">Transmembrane</keyword>
<keyword evidence="13" id="KW-0175">Coiled coil</keyword>
<evidence type="ECO:0000256" key="6">
    <source>
        <dbReference type="ARBA" id="ARBA00022692"/>
    </source>
</evidence>
<dbReference type="PANTHER" id="PTHR31201:SF1">
    <property type="entry name" value="GLYCEROPHOSPHOCHOLINE ACYLTRANSFERASE 1"/>
    <property type="match status" value="1"/>
</dbReference>
<feature type="transmembrane region" description="Helical" evidence="14">
    <location>
        <begin position="144"/>
        <end position="163"/>
    </location>
</feature>
<dbReference type="STRING" id="86630.A0A367JFT1"/>
<feature type="transmembrane region" description="Helical" evidence="14">
    <location>
        <begin position="395"/>
        <end position="417"/>
    </location>
</feature>
<gene>
    <name evidence="15" type="ORF">CU097_008807</name>
</gene>
<keyword evidence="10" id="KW-0594">Phospholipid biosynthesis</keyword>
<evidence type="ECO:0000313" key="16">
    <source>
        <dbReference type="Proteomes" id="UP000252139"/>
    </source>
</evidence>
<name>A0A367JFT1_RHIAZ</name>
<keyword evidence="5" id="KW-0808">Transferase</keyword>
<evidence type="ECO:0000256" key="13">
    <source>
        <dbReference type="SAM" id="Coils"/>
    </source>
</evidence>